<organism evidence="1 2">
    <name type="scientific">Archangium lansingense</name>
    <dbReference type="NCBI Taxonomy" id="2995310"/>
    <lineage>
        <taxon>Bacteria</taxon>
        <taxon>Pseudomonadati</taxon>
        <taxon>Myxococcota</taxon>
        <taxon>Myxococcia</taxon>
        <taxon>Myxococcales</taxon>
        <taxon>Cystobacterineae</taxon>
        <taxon>Archangiaceae</taxon>
        <taxon>Archangium</taxon>
    </lineage>
</organism>
<dbReference type="EMBL" id="JAPNKA010000001">
    <property type="protein sequence ID" value="MCY1076851.1"/>
    <property type="molecule type" value="Genomic_DNA"/>
</dbReference>
<dbReference type="RefSeq" id="WP_267535712.1">
    <property type="nucleotide sequence ID" value="NZ_JAPNKA010000001.1"/>
</dbReference>
<proteinExistence type="predicted"/>
<evidence type="ECO:0000313" key="1">
    <source>
        <dbReference type="EMBL" id="MCY1076851.1"/>
    </source>
</evidence>
<comment type="caution">
    <text evidence="1">The sequence shown here is derived from an EMBL/GenBank/DDBJ whole genome shotgun (WGS) entry which is preliminary data.</text>
</comment>
<gene>
    <name evidence="1" type="ORF">OV287_20440</name>
</gene>
<sequence>MSLSPEVVEVLVEHHRKFLDFLIPRVGTPEAAEELLQAAFVKGMRRVRQLPRAADVMPCRRGRQLR</sequence>
<dbReference type="InterPro" id="IPR013325">
    <property type="entry name" value="RNA_pol_sigma_r2"/>
</dbReference>
<dbReference type="SUPFAM" id="SSF88946">
    <property type="entry name" value="Sigma2 domain of RNA polymerase sigma factors"/>
    <property type="match status" value="1"/>
</dbReference>
<evidence type="ECO:0008006" key="3">
    <source>
        <dbReference type="Google" id="ProtNLM"/>
    </source>
</evidence>
<name>A0ABT4A689_9BACT</name>
<reference evidence="1 2" key="1">
    <citation type="submission" date="2022-11" db="EMBL/GenBank/DDBJ databases">
        <title>Minimal conservation of predation-associated metabolite biosynthetic gene clusters underscores biosynthetic potential of Myxococcota including descriptions for ten novel species: Archangium lansinium sp. nov., Myxococcus landrumus sp. nov., Nannocystis bai.</title>
        <authorList>
            <person name="Ahearne A."/>
            <person name="Stevens C."/>
            <person name="Phillips K."/>
        </authorList>
    </citation>
    <scope>NUCLEOTIDE SEQUENCE [LARGE SCALE GENOMIC DNA]</scope>
    <source>
        <strain evidence="1 2">MIWBW</strain>
    </source>
</reference>
<keyword evidence="2" id="KW-1185">Reference proteome</keyword>
<accession>A0ABT4A689</accession>
<evidence type="ECO:0000313" key="2">
    <source>
        <dbReference type="Proteomes" id="UP001207654"/>
    </source>
</evidence>
<dbReference type="Proteomes" id="UP001207654">
    <property type="component" value="Unassembled WGS sequence"/>
</dbReference>
<protein>
    <recommendedName>
        <fullName evidence="3">RNA polymerase sigma-70 region 2 domain-containing protein</fullName>
    </recommendedName>
</protein>